<dbReference type="EMBL" id="CABFWF030000001">
    <property type="protein sequence ID" value="CAD7023724.1"/>
    <property type="molecule type" value="Genomic_DNA"/>
</dbReference>
<proteinExistence type="inferred from homology"/>
<organism evidence="4 5">
    <name type="scientific">Pseudorhizobium endolithicum</name>
    <dbReference type="NCBI Taxonomy" id="1191678"/>
    <lineage>
        <taxon>Bacteria</taxon>
        <taxon>Pseudomonadati</taxon>
        <taxon>Pseudomonadota</taxon>
        <taxon>Alphaproteobacteria</taxon>
        <taxon>Hyphomicrobiales</taxon>
        <taxon>Rhizobiaceae</taxon>
        <taxon>Rhizobium/Agrobacterium group</taxon>
        <taxon>Pseudorhizobium</taxon>
    </lineage>
</organism>
<dbReference type="Pfam" id="PF01464">
    <property type="entry name" value="SLT"/>
    <property type="match status" value="1"/>
</dbReference>
<evidence type="ECO:0000256" key="1">
    <source>
        <dbReference type="ARBA" id="ARBA00009387"/>
    </source>
</evidence>
<dbReference type="SUPFAM" id="SSF53955">
    <property type="entry name" value="Lysozyme-like"/>
    <property type="match status" value="1"/>
</dbReference>
<keyword evidence="5" id="KW-1185">Reference proteome</keyword>
<feature type="domain" description="Transglycosylase SLT" evidence="3">
    <location>
        <begin position="238"/>
        <end position="331"/>
    </location>
</feature>
<name>A0ABM8PDK2_9HYPH</name>
<feature type="signal peptide" evidence="2">
    <location>
        <begin position="1"/>
        <end position="22"/>
    </location>
</feature>
<gene>
    <name evidence="4" type="ORF">REJC140_00306</name>
</gene>
<evidence type="ECO:0000313" key="5">
    <source>
        <dbReference type="Proteomes" id="UP000606921"/>
    </source>
</evidence>
<dbReference type="InterPro" id="IPR008258">
    <property type="entry name" value="Transglycosylase_SLT_dom_1"/>
</dbReference>
<comment type="similarity">
    <text evidence="1">Belongs to the virb1 family.</text>
</comment>
<reference evidence="4 5" key="1">
    <citation type="submission" date="2020-11" db="EMBL/GenBank/DDBJ databases">
        <authorList>
            <person name="Lassalle F."/>
        </authorList>
    </citation>
    <scope>NUCLEOTIDE SEQUENCE [LARGE SCALE GENOMIC DNA]</scope>
    <source>
        <strain evidence="4 5">JC140</strain>
    </source>
</reference>
<accession>A0ABM8PDK2</accession>
<evidence type="ECO:0000256" key="2">
    <source>
        <dbReference type="SAM" id="SignalP"/>
    </source>
</evidence>
<dbReference type="InterPro" id="IPR023346">
    <property type="entry name" value="Lysozyme-like_dom_sf"/>
</dbReference>
<dbReference type="PROSITE" id="PS51257">
    <property type="entry name" value="PROKAR_LIPOPROTEIN"/>
    <property type="match status" value="1"/>
</dbReference>
<dbReference type="Proteomes" id="UP000606921">
    <property type="component" value="Unassembled WGS sequence"/>
</dbReference>
<dbReference type="RefSeq" id="WP_235988460.1">
    <property type="nucleotide sequence ID" value="NZ_CABFWF030000001.1"/>
</dbReference>
<dbReference type="Gene3D" id="1.10.530.10">
    <property type="match status" value="1"/>
</dbReference>
<feature type="chain" id="PRO_5045553950" evidence="2">
    <location>
        <begin position="23"/>
        <end position="346"/>
    </location>
</feature>
<sequence>MAMNRFLTRTALATLAVTSALAGCSSVEPAAKKTARLSAPVASQQTAAGDVTAPAEAGTEVASAAVATPGTSEPLAKTGRIQIAVPDSPTVTSVQAAAMASPEMAPQVAYAATDPVSATTAAAAIQTVALPSGQTPATAEALLAPPADAQPLGAPVAQLRAQALAVDEEELTPDMQALQAAIPIPRPETPKLAYASPAPQPAALATLQAVDTRTQFPPAPGDPLPETAKASPPEISALIKRYAGLYGVPESLVHRVVHRESSYDPKAYHKNGYWGLMQIKYATAKSMGYDGAPEGLLDPETNLKYAIKYLRGAWLVADNSNDNAIRLYARGYYYDAKRKGMLHVLQ</sequence>
<keyword evidence="2" id="KW-0732">Signal</keyword>
<protein>
    <submittedName>
        <fullName evidence="4">Transglycosylase</fullName>
    </submittedName>
</protein>
<comment type="caution">
    <text evidence="4">The sequence shown here is derived from an EMBL/GenBank/DDBJ whole genome shotgun (WGS) entry which is preliminary data.</text>
</comment>
<evidence type="ECO:0000313" key="4">
    <source>
        <dbReference type="EMBL" id="CAD7023724.1"/>
    </source>
</evidence>
<evidence type="ECO:0000259" key="3">
    <source>
        <dbReference type="Pfam" id="PF01464"/>
    </source>
</evidence>